<proteinExistence type="predicted"/>
<feature type="compositionally biased region" description="Basic and acidic residues" evidence="2">
    <location>
        <begin position="123"/>
        <end position="147"/>
    </location>
</feature>
<keyword evidence="4" id="KW-1185">Reference proteome</keyword>
<feature type="region of interest" description="Disordered" evidence="2">
    <location>
        <begin position="1"/>
        <end position="27"/>
    </location>
</feature>
<feature type="region of interest" description="Disordered" evidence="2">
    <location>
        <begin position="58"/>
        <end position="86"/>
    </location>
</feature>
<protein>
    <submittedName>
        <fullName evidence="3">Uncharacterized protein</fullName>
    </submittedName>
</protein>
<comment type="caution">
    <text evidence="3">The sequence shown here is derived from an EMBL/GenBank/DDBJ whole genome shotgun (WGS) entry which is preliminary data.</text>
</comment>
<feature type="region of interest" description="Disordered" evidence="2">
    <location>
        <begin position="107"/>
        <end position="167"/>
    </location>
</feature>
<keyword evidence="1" id="KW-0175">Coiled coil</keyword>
<accession>A0AA39LAR2</accession>
<feature type="compositionally biased region" description="Polar residues" evidence="2">
    <location>
        <begin position="107"/>
        <end position="122"/>
    </location>
</feature>
<gene>
    <name evidence="3" type="ORF">QR680_019322</name>
</gene>
<evidence type="ECO:0000313" key="3">
    <source>
        <dbReference type="EMBL" id="KAK0390362.1"/>
    </source>
</evidence>
<evidence type="ECO:0000256" key="1">
    <source>
        <dbReference type="SAM" id="Coils"/>
    </source>
</evidence>
<evidence type="ECO:0000313" key="4">
    <source>
        <dbReference type="Proteomes" id="UP001175271"/>
    </source>
</evidence>
<feature type="compositionally biased region" description="Polar residues" evidence="2">
    <location>
        <begin position="1"/>
        <end position="10"/>
    </location>
</feature>
<sequence>MISMTSTTEKQFGVKTRSRRLKDNDEPEILTKKRRVHKNGSTEKTLDNIKPTAKCRNGRARIQSDGPALAKTKLSGNGTTLPHLSEEDDKQLEDCWELQAKGGCKNLTHSKISNPLKPTTNEKVSKHVTEEGPEKKIEKAASGKDDGMEAADDFYDEPPFLNDRDMQKGRSFVVDTVSKPTKDDLLSLEDSEDSWLGRCEPCDKKYDKLFEQFQKLQEQLETVNKKNKALQADNKFLEGEIDKVYLEYGVKPKEEQL</sequence>
<dbReference type="AlphaFoldDB" id="A0AA39LAR2"/>
<organism evidence="3 4">
    <name type="scientific">Steinernema hermaphroditum</name>
    <dbReference type="NCBI Taxonomy" id="289476"/>
    <lineage>
        <taxon>Eukaryota</taxon>
        <taxon>Metazoa</taxon>
        <taxon>Ecdysozoa</taxon>
        <taxon>Nematoda</taxon>
        <taxon>Chromadorea</taxon>
        <taxon>Rhabditida</taxon>
        <taxon>Tylenchina</taxon>
        <taxon>Panagrolaimomorpha</taxon>
        <taxon>Strongyloidoidea</taxon>
        <taxon>Steinernematidae</taxon>
        <taxon>Steinernema</taxon>
    </lineage>
</organism>
<name>A0AA39LAR2_9BILA</name>
<reference evidence="3" key="1">
    <citation type="submission" date="2023-06" db="EMBL/GenBank/DDBJ databases">
        <title>Genomic analysis of the entomopathogenic nematode Steinernema hermaphroditum.</title>
        <authorList>
            <person name="Schwarz E.M."/>
            <person name="Heppert J.K."/>
            <person name="Baniya A."/>
            <person name="Schwartz H.T."/>
            <person name="Tan C.-H."/>
            <person name="Antoshechkin I."/>
            <person name="Sternberg P.W."/>
            <person name="Goodrich-Blair H."/>
            <person name="Dillman A.R."/>
        </authorList>
    </citation>
    <scope>NUCLEOTIDE SEQUENCE</scope>
    <source>
        <strain evidence="3">PS9179</strain>
        <tissue evidence="3">Whole animal</tissue>
    </source>
</reference>
<feature type="coiled-coil region" evidence="1">
    <location>
        <begin position="206"/>
        <end position="247"/>
    </location>
</feature>
<dbReference type="Proteomes" id="UP001175271">
    <property type="component" value="Unassembled WGS sequence"/>
</dbReference>
<evidence type="ECO:0000256" key="2">
    <source>
        <dbReference type="SAM" id="MobiDB-lite"/>
    </source>
</evidence>
<dbReference type="EMBL" id="JAUCMV010000006">
    <property type="protein sequence ID" value="KAK0390362.1"/>
    <property type="molecule type" value="Genomic_DNA"/>
</dbReference>